<dbReference type="PANTHER" id="PTHR19308:SF14">
    <property type="entry name" value="START DOMAIN-CONTAINING PROTEIN"/>
    <property type="match status" value="1"/>
</dbReference>
<dbReference type="EMBL" id="JACXLD010000020">
    <property type="protein sequence ID" value="MBD2860273.1"/>
    <property type="molecule type" value="Genomic_DNA"/>
</dbReference>
<dbReference type="AlphaFoldDB" id="A0A927C507"/>
<feature type="domain" description="START" evidence="1">
    <location>
        <begin position="5"/>
        <end position="158"/>
    </location>
</feature>
<proteinExistence type="predicted"/>
<accession>A0A927C507</accession>
<dbReference type="GO" id="GO:0008289">
    <property type="term" value="F:lipid binding"/>
    <property type="evidence" value="ECO:0007669"/>
    <property type="project" value="InterPro"/>
</dbReference>
<name>A0A927C507_9GAMM</name>
<evidence type="ECO:0000313" key="2">
    <source>
        <dbReference type="EMBL" id="MBD2860273.1"/>
    </source>
</evidence>
<dbReference type="PANTHER" id="PTHR19308">
    <property type="entry name" value="PHOSPHATIDYLCHOLINE TRANSFER PROTEIN"/>
    <property type="match status" value="1"/>
</dbReference>
<dbReference type="InterPro" id="IPR023393">
    <property type="entry name" value="START-like_dom_sf"/>
</dbReference>
<dbReference type="InterPro" id="IPR002913">
    <property type="entry name" value="START_lipid-bd_dom"/>
</dbReference>
<organism evidence="2 3">
    <name type="scientific">Spongiibacter pelagi</name>
    <dbReference type="NCBI Taxonomy" id="2760804"/>
    <lineage>
        <taxon>Bacteria</taxon>
        <taxon>Pseudomonadati</taxon>
        <taxon>Pseudomonadota</taxon>
        <taxon>Gammaproteobacteria</taxon>
        <taxon>Cellvibrionales</taxon>
        <taxon>Spongiibacteraceae</taxon>
        <taxon>Spongiibacter</taxon>
    </lineage>
</organism>
<keyword evidence="3" id="KW-1185">Reference proteome</keyword>
<dbReference type="Pfam" id="PF01852">
    <property type="entry name" value="START"/>
    <property type="match status" value="1"/>
</dbReference>
<reference evidence="2" key="1">
    <citation type="submission" date="2020-09" db="EMBL/GenBank/DDBJ databases">
        <authorList>
            <person name="Yoon J.-W."/>
        </authorList>
    </citation>
    <scope>NUCLEOTIDE SEQUENCE</scope>
    <source>
        <strain evidence="2">KMU-158</strain>
    </source>
</reference>
<gene>
    <name evidence="2" type="ORF">IB286_14850</name>
</gene>
<sequence length="181" mass="20667">MKHENYGISIYTRPMPDSPIDEMRVDAVIKAPLSKVQAVLLDHEMRPLWDRLCRYAKKFEAGDSANLLELYYDFPWPLSDRDVLLRVDISQTEDHGRIEFIAENEILPLKEGVVRIHHAKTVWELYAVNDHSTQLRAEAHSEPNGPIPAWLINKLSVTQPIENIQALRTLSATSSDNGVMP</sequence>
<evidence type="ECO:0000259" key="1">
    <source>
        <dbReference type="Pfam" id="PF01852"/>
    </source>
</evidence>
<protein>
    <recommendedName>
        <fullName evidence="1">START domain-containing protein</fullName>
    </recommendedName>
</protein>
<comment type="caution">
    <text evidence="2">The sequence shown here is derived from an EMBL/GenBank/DDBJ whole genome shotgun (WGS) entry which is preliminary data.</text>
</comment>
<dbReference type="Proteomes" id="UP000610558">
    <property type="component" value="Unassembled WGS sequence"/>
</dbReference>
<dbReference type="SUPFAM" id="SSF55961">
    <property type="entry name" value="Bet v1-like"/>
    <property type="match status" value="1"/>
</dbReference>
<dbReference type="GO" id="GO:0005737">
    <property type="term" value="C:cytoplasm"/>
    <property type="evidence" value="ECO:0007669"/>
    <property type="project" value="UniProtKB-ARBA"/>
</dbReference>
<evidence type="ECO:0000313" key="3">
    <source>
        <dbReference type="Proteomes" id="UP000610558"/>
    </source>
</evidence>
<dbReference type="Gene3D" id="3.30.530.20">
    <property type="match status" value="1"/>
</dbReference>
<dbReference type="InterPro" id="IPR051213">
    <property type="entry name" value="START_lipid_transfer"/>
</dbReference>